<keyword evidence="3" id="KW-0808">Transferase</keyword>
<evidence type="ECO:0000313" key="3">
    <source>
        <dbReference type="EMBL" id="RZU00774.1"/>
    </source>
</evidence>
<keyword evidence="3" id="KW-0418">Kinase</keyword>
<sequence length="320" mass="33501">MSLIEQATKRLEELSRAGVAVPWAQTGLTAPTSKARVAQETGANGVHRGVADDAQPPASPEGVHVLPGAARRLAPLEPAPTIEIDLEALQRGGFLTPDAKRSVLAEEMRHVKRALLRNMTQPPQPTEISPALILVTSAVPGEGKTFSAINLALSLAVEIDTSVVLVDADFLRPNVLDRLGVRREARGLLDALADPDLDPAQLVLATNLPKLSILPTGTAHPRAAELLSSTGMDRLLLALTEAHPGRVVIFDAPPLLVTAAGAALAARMGQVLMVVEAGRTSRHLVAQAFAAVEHCPIVLAVLNKTSGGGIGGYGYGDYYG</sequence>
<dbReference type="EMBL" id="SHKP01000005">
    <property type="protein sequence ID" value="RZU00774.1"/>
    <property type="molecule type" value="Genomic_DNA"/>
</dbReference>
<dbReference type="RefSeq" id="WP_130431211.1">
    <property type="nucleotide sequence ID" value="NZ_SHKP01000005.1"/>
</dbReference>
<dbReference type="InterPro" id="IPR005702">
    <property type="entry name" value="Wzc-like_C"/>
</dbReference>
<dbReference type="GO" id="GO:0004713">
    <property type="term" value="F:protein tyrosine kinase activity"/>
    <property type="evidence" value="ECO:0007669"/>
    <property type="project" value="UniProtKB-KW"/>
</dbReference>
<gene>
    <name evidence="3" type="ORF">EV670_1486</name>
</gene>
<dbReference type="Gene3D" id="3.40.50.300">
    <property type="entry name" value="P-loop containing nucleotide triphosphate hydrolases"/>
    <property type="match status" value="1"/>
</dbReference>
<keyword evidence="3" id="KW-0675">Receptor</keyword>
<dbReference type="Proteomes" id="UP000293671">
    <property type="component" value="Unassembled WGS sequence"/>
</dbReference>
<protein>
    <submittedName>
        <fullName evidence="3">Receptor protein-tyrosine kinase</fullName>
    </submittedName>
</protein>
<keyword evidence="3" id="KW-0829">Tyrosine-protein kinase</keyword>
<name>A0A4Q7VVR6_9BURK</name>
<proteinExistence type="predicted"/>
<dbReference type="AlphaFoldDB" id="A0A4Q7VVR6"/>
<dbReference type="PANTHER" id="PTHR32309:SF31">
    <property type="entry name" value="CAPSULAR EXOPOLYSACCHARIDE FAMILY"/>
    <property type="match status" value="1"/>
</dbReference>
<evidence type="ECO:0000256" key="2">
    <source>
        <dbReference type="ARBA" id="ARBA00022840"/>
    </source>
</evidence>
<keyword evidence="4" id="KW-1185">Reference proteome</keyword>
<evidence type="ECO:0000313" key="4">
    <source>
        <dbReference type="Proteomes" id="UP000293671"/>
    </source>
</evidence>
<dbReference type="SUPFAM" id="SSF52540">
    <property type="entry name" value="P-loop containing nucleoside triphosphate hydrolases"/>
    <property type="match status" value="1"/>
</dbReference>
<organism evidence="3 4">
    <name type="scientific">Rivibacter subsaxonicus</name>
    <dbReference type="NCBI Taxonomy" id="457575"/>
    <lineage>
        <taxon>Bacteria</taxon>
        <taxon>Pseudomonadati</taxon>
        <taxon>Pseudomonadota</taxon>
        <taxon>Betaproteobacteria</taxon>
        <taxon>Burkholderiales</taxon>
        <taxon>Rivibacter</taxon>
    </lineage>
</organism>
<dbReference type="InterPro" id="IPR050445">
    <property type="entry name" value="Bact_polysacc_biosynth/exp"/>
</dbReference>
<keyword evidence="1" id="KW-0547">Nucleotide-binding</keyword>
<reference evidence="3 4" key="1">
    <citation type="submission" date="2019-02" db="EMBL/GenBank/DDBJ databases">
        <title>Genomic Encyclopedia of Type Strains, Phase IV (KMG-IV): sequencing the most valuable type-strain genomes for metagenomic binning, comparative biology and taxonomic classification.</title>
        <authorList>
            <person name="Goeker M."/>
        </authorList>
    </citation>
    <scope>NUCLEOTIDE SEQUENCE [LARGE SCALE GENOMIC DNA]</scope>
    <source>
        <strain evidence="3 4">DSM 19570</strain>
    </source>
</reference>
<comment type="caution">
    <text evidence="3">The sequence shown here is derived from an EMBL/GenBank/DDBJ whole genome shotgun (WGS) entry which is preliminary data.</text>
</comment>
<dbReference type="PANTHER" id="PTHR32309">
    <property type="entry name" value="TYROSINE-PROTEIN KINASE"/>
    <property type="match status" value="1"/>
</dbReference>
<evidence type="ECO:0000256" key="1">
    <source>
        <dbReference type="ARBA" id="ARBA00022741"/>
    </source>
</evidence>
<dbReference type="InterPro" id="IPR027417">
    <property type="entry name" value="P-loop_NTPase"/>
</dbReference>
<dbReference type="CDD" id="cd05387">
    <property type="entry name" value="BY-kinase"/>
    <property type="match status" value="1"/>
</dbReference>
<dbReference type="OrthoDB" id="9808257at2"/>
<keyword evidence="2" id="KW-0067">ATP-binding</keyword>
<accession>A0A4Q7VVR6</accession>